<feature type="domain" description="tRNA wybutosine-synthesis" evidence="1">
    <location>
        <begin position="195"/>
        <end position="246"/>
    </location>
</feature>
<comment type="caution">
    <text evidence="3">The sequence shown here is derived from an EMBL/GenBank/DDBJ whole genome shotgun (WGS) entry which is preliminary data.</text>
</comment>
<dbReference type="RefSeq" id="WP_399653165.1">
    <property type="nucleotide sequence ID" value="NZ_JBITYG010000007.1"/>
</dbReference>
<name>A0ABW8CCB6_9ACTN</name>
<dbReference type="Pfam" id="PF11716">
    <property type="entry name" value="MDMPI_N"/>
    <property type="match status" value="1"/>
</dbReference>
<evidence type="ECO:0000259" key="1">
    <source>
        <dbReference type="Pfam" id="PF08608"/>
    </source>
</evidence>
<evidence type="ECO:0000313" key="4">
    <source>
        <dbReference type="Proteomes" id="UP001614394"/>
    </source>
</evidence>
<dbReference type="Pfam" id="PF08608">
    <property type="entry name" value="Wyosine_form"/>
    <property type="match status" value="1"/>
</dbReference>
<evidence type="ECO:0000313" key="3">
    <source>
        <dbReference type="EMBL" id="MFI9103728.1"/>
    </source>
</evidence>
<dbReference type="InterPro" id="IPR017517">
    <property type="entry name" value="Maleyloyr_isom"/>
</dbReference>
<reference evidence="3 4" key="1">
    <citation type="submission" date="2024-10" db="EMBL/GenBank/DDBJ databases">
        <title>The Natural Products Discovery Center: Release of the First 8490 Sequenced Strains for Exploring Actinobacteria Biosynthetic Diversity.</title>
        <authorList>
            <person name="Kalkreuter E."/>
            <person name="Kautsar S.A."/>
            <person name="Yang D."/>
            <person name="Bader C.D."/>
            <person name="Teijaro C.N."/>
            <person name="Fluegel L."/>
            <person name="Davis C.M."/>
            <person name="Simpson J.R."/>
            <person name="Lauterbach L."/>
            <person name="Steele A.D."/>
            <person name="Gui C."/>
            <person name="Meng S."/>
            <person name="Li G."/>
            <person name="Viehrig K."/>
            <person name="Ye F."/>
            <person name="Su P."/>
            <person name="Kiefer A.F."/>
            <person name="Nichols A."/>
            <person name="Cepeda A.J."/>
            <person name="Yan W."/>
            <person name="Fan B."/>
            <person name="Jiang Y."/>
            <person name="Adhikari A."/>
            <person name="Zheng C.-J."/>
            <person name="Schuster L."/>
            <person name="Cowan T.M."/>
            <person name="Smanski M.J."/>
            <person name="Chevrette M.G."/>
            <person name="De Carvalho L.P.S."/>
            <person name="Shen B."/>
        </authorList>
    </citation>
    <scope>NUCLEOTIDE SEQUENCE [LARGE SCALE GENOMIC DNA]</scope>
    <source>
        <strain evidence="3 4">NPDC053399</strain>
    </source>
</reference>
<dbReference type="Gene3D" id="1.20.120.450">
    <property type="entry name" value="dinb family like domain"/>
    <property type="match status" value="1"/>
</dbReference>
<dbReference type="NCBIfam" id="TIGR03084">
    <property type="entry name" value="TIGR03084 family metal-binding protein"/>
    <property type="match status" value="1"/>
</dbReference>
<dbReference type="InterPro" id="IPR013917">
    <property type="entry name" value="tRNA_wybutosine-synth"/>
</dbReference>
<organism evidence="3 4">
    <name type="scientific">Streptomyces fildesensis</name>
    <dbReference type="NCBI Taxonomy" id="375757"/>
    <lineage>
        <taxon>Bacteria</taxon>
        <taxon>Bacillati</taxon>
        <taxon>Actinomycetota</taxon>
        <taxon>Actinomycetes</taxon>
        <taxon>Kitasatosporales</taxon>
        <taxon>Streptomycetaceae</taxon>
        <taxon>Streptomyces</taxon>
    </lineage>
</organism>
<feature type="domain" description="Mycothiol-dependent maleylpyruvate isomerase metal-binding" evidence="2">
    <location>
        <begin position="25"/>
        <end position="158"/>
    </location>
</feature>
<accession>A0ABW8CCB6</accession>
<dbReference type="EMBL" id="JBITYG010000007">
    <property type="protein sequence ID" value="MFI9103728.1"/>
    <property type="molecule type" value="Genomic_DNA"/>
</dbReference>
<evidence type="ECO:0000259" key="2">
    <source>
        <dbReference type="Pfam" id="PF11716"/>
    </source>
</evidence>
<dbReference type="InterPro" id="IPR034660">
    <property type="entry name" value="DinB/YfiT-like"/>
</dbReference>
<dbReference type="InterPro" id="IPR024344">
    <property type="entry name" value="MDMPI_metal-binding"/>
</dbReference>
<dbReference type="SUPFAM" id="SSF109854">
    <property type="entry name" value="DinB/YfiT-like putative metalloenzymes"/>
    <property type="match status" value="1"/>
</dbReference>
<dbReference type="InterPro" id="IPR017518">
    <property type="entry name" value="CHP03084"/>
</dbReference>
<gene>
    <name evidence="3" type="ORF">ACIGXA_24700</name>
</gene>
<dbReference type="NCBIfam" id="TIGR03083">
    <property type="entry name" value="maleylpyruvate isomerase family mycothiol-dependent enzyme"/>
    <property type="match status" value="1"/>
</dbReference>
<sequence>MGRPRMLNYNIDVSDVDYDLVLSDLAAEGDQLDALVAAEDDWTRPTPAVGWTIAHQIAHLCAADANVLVAVRTPGAFDAVVKQADAGGSRYADDVAGEGAAQPRSILLDQWRAGRAGVIAALRDVPRDFAFPWFGSTLTAALMAPLRMMETWAHGQDVFDTVGVAHPATTRLKPVAALGIKGVGLSFAAAQLPAPTEPFRVELAGPDGQTWAWGPQGATQQVRGSALDFCLRVTRRRPLTGTDLTATGKDAQTWLELARVFL</sequence>
<protein>
    <submittedName>
        <fullName evidence="3">TIGR03084 family metal-binding protein</fullName>
    </submittedName>
</protein>
<dbReference type="Proteomes" id="UP001614394">
    <property type="component" value="Unassembled WGS sequence"/>
</dbReference>
<keyword evidence="4" id="KW-1185">Reference proteome</keyword>
<proteinExistence type="predicted"/>